<evidence type="ECO:0000256" key="2">
    <source>
        <dbReference type="ARBA" id="ARBA00022723"/>
    </source>
</evidence>
<dbReference type="EMBL" id="CP020773">
    <property type="protein sequence ID" value="ARJ50234.1"/>
    <property type="molecule type" value="Genomic_DNA"/>
</dbReference>
<evidence type="ECO:0000256" key="3">
    <source>
        <dbReference type="ARBA" id="ARBA00022833"/>
    </source>
</evidence>
<gene>
    <name evidence="6" type="ORF">B5P37_02325</name>
</gene>
<dbReference type="HAMAP" id="MF_00745">
    <property type="entry name" value="SprT_like"/>
    <property type="match status" value="1"/>
</dbReference>
<dbReference type="NCBIfam" id="NF003339">
    <property type="entry name" value="PRK04351.1"/>
    <property type="match status" value="1"/>
</dbReference>
<dbReference type="InterPro" id="IPR006640">
    <property type="entry name" value="SprT-like_domain"/>
</dbReference>
<reference evidence="6 7" key="1">
    <citation type="submission" date="2017-04" db="EMBL/GenBank/DDBJ databases">
        <authorList>
            <person name="Veseli I.A."/>
            <person name="Tang C."/>
            <person name="Pombert J.-F."/>
        </authorList>
    </citation>
    <scope>NUCLEOTIDE SEQUENCE [LARGE SCALE GENOMIC DNA]</scope>
    <source>
        <strain evidence="6 7">ATCC 700373</strain>
    </source>
</reference>
<sequence>MNDQMLQQLTEEIAIASFGQPFRHQAYFNKRLRTTGGRYLLQSHDIEINPKQFEHFGEKALIEIIKHELCHYFLHLSGKGYQHKDRDFKLLSEKVQAPRYCQPIEKYEQRAKYEYVCQSCGTCYRRIKRVNVTQMRCGRCRGKIELKNHNVD</sequence>
<dbReference type="Proteomes" id="UP000242864">
    <property type="component" value="Chromosome"/>
</dbReference>
<proteinExistence type="inferred from homology"/>
<feature type="domain" description="SprT-like" evidence="5">
    <location>
        <begin position="4"/>
        <end position="147"/>
    </location>
</feature>
<feature type="binding site" evidence="4">
    <location>
        <position position="67"/>
    </location>
    <ligand>
        <name>Zn(2+)</name>
        <dbReference type="ChEBI" id="CHEBI:29105"/>
    </ligand>
</feature>
<protein>
    <recommendedName>
        <fullName evidence="4">Protein SprT-like</fullName>
    </recommendedName>
</protein>
<evidence type="ECO:0000313" key="7">
    <source>
        <dbReference type="Proteomes" id="UP000242864"/>
    </source>
</evidence>
<dbReference type="GO" id="GO:0006950">
    <property type="term" value="P:response to stress"/>
    <property type="evidence" value="ECO:0007669"/>
    <property type="project" value="UniProtKB-ARBA"/>
</dbReference>
<accession>A0AAC9WIH7</accession>
<keyword evidence="3 4" id="KW-0862">Zinc</keyword>
<dbReference type="SMART" id="SM00731">
    <property type="entry name" value="SprT"/>
    <property type="match status" value="1"/>
</dbReference>
<feature type="binding site" evidence="4">
    <location>
        <position position="71"/>
    </location>
    <ligand>
        <name>Zn(2+)</name>
        <dbReference type="ChEBI" id="CHEBI:29105"/>
    </ligand>
</feature>
<keyword evidence="7" id="KW-1185">Reference proteome</keyword>
<evidence type="ECO:0000259" key="5">
    <source>
        <dbReference type="SMART" id="SM00731"/>
    </source>
</evidence>
<dbReference type="Pfam" id="PF10263">
    <property type="entry name" value="SprT-like"/>
    <property type="match status" value="1"/>
</dbReference>
<evidence type="ECO:0000256" key="4">
    <source>
        <dbReference type="HAMAP-Rule" id="MF_00745"/>
    </source>
</evidence>
<comment type="cofactor">
    <cofactor evidence="4">
        <name>Zn(2+)</name>
        <dbReference type="ChEBI" id="CHEBI:29105"/>
    </cofactor>
    <text evidence="4">Binds 1 zinc ion.</text>
</comment>
<dbReference type="InterPro" id="IPR023524">
    <property type="entry name" value="Uncharacterised_SprT-like"/>
</dbReference>
<dbReference type="AlphaFoldDB" id="A0AAC9WIH7"/>
<dbReference type="RefSeq" id="WP_085236704.1">
    <property type="nucleotide sequence ID" value="NZ_CP020773.1"/>
</dbReference>
<feature type="active site" evidence="4">
    <location>
        <position position="68"/>
    </location>
</feature>
<keyword evidence="1 4" id="KW-0963">Cytoplasm</keyword>
<comment type="similarity">
    <text evidence="4">Belongs to the SprT family.</text>
</comment>
<dbReference type="GO" id="GO:0005737">
    <property type="term" value="C:cytoplasm"/>
    <property type="evidence" value="ECO:0007669"/>
    <property type="project" value="UniProtKB-SubCell"/>
</dbReference>
<evidence type="ECO:0000313" key="6">
    <source>
        <dbReference type="EMBL" id="ARJ50234.1"/>
    </source>
</evidence>
<evidence type="ECO:0000256" key="1">
    <source>
        <dbReference type="ARBA" id="ARBA00022490"/>
    </source>
</evidence>
<organism evidence="6 7">
    <name type="scientific">Staphylococcus lutrae</name>
    <dbReference type="NCBI Taxonomy" id="155085"/>
    <lineage>
        <taxon>Bacteria</taxon>
        <taxon>Bacillati</taxon>
        <taxon>Bacillota</taxon>
        <taxon>Bacilli</taxon>
        <taxon>Bacillales</taxon>
        <taxon>Staphylococcaceae</taxon>
        <taxon>Staphylococcus</taxon>
    </lineage>
</organism>
<comment type="subcellular location">
    <subcellularLocation>
        <location evidence="4">Cytoplasm</location>
    </subcellularLocation>
</comment>
<dbReference type="GO" id="GO:0008270">
    <property type="term" value="F:zinc ion binding"/>
    <property type="evidence" value="ECO:0007669"/>
    <property type="project" value="UniProtKB-UniRule"/>
</dbReference>
<dbReference type="KEGG" id="slz:B5P37_02325"/>
<keyword evidence="2 4" id="KW-0479">Metal-binding</keyword>
<name>A0AAC9WIH7_9STAP</name>